<name>A0A166KCP4_9AGAM</name>
<gene>
    <name evidence="1" type="ORF">FIBSPDRAFT_501496</name>
</gene>
<sequence length="76" mass="8792">MRRHEFVCWATPAMPRSVFPARVPARLACFMTLAPPPILSCDLLSLPAFLCRLRQYHRSVCVSESSRLAYECHEWL</sequence>
<evidence type="ECO:0000313" key="2">
    <source>
        <dbReference type="Proteomes" id="UP000076532"/>
    </source>
</evidence>
<dbReference type="AlphaFoldDB" id="A0A166KCP4"/>
<reference evidence="1 2" key="1">
    <citation type="journal article" date="2016" name="Mol. Biol. Evol.">
        <title>Comparative Genomics of Early-Diverging Mushroom-Forming Fungi Provides Insights into the Origins of Lignocellulose Decay Capabilities.</title>
        <authorList>
            <person name="Nagy L.G."/>
            <person name="Riley R."/>
            <person name="Tritt A."/>
            <person name="Adam C."/>
            <person name="Daum C."/>
            <person name="Floudas D."/>
            <person name="Sun H."/>
            <person name="Yadav J.S."/>
            <person name="Pangilinan J."/>
            <person name="Larsson K.H."/>
            <person name="Matsuura K."/>
            <person name="Barry K."/>
            <person name="Labutti K."/>
            <person name="Kuo R."/>
            <person name="Ohm R.A."/>
            <person name="Bhattacharya S.S."/>
            <person name="Shirouzu T."/>
            <person name="Yoshinaga Y."/>
            <person name="Martin F.M."/>
            <person name="Grigoriev I.V."/>
            <person name="Hibbett D.S."/>
        </authorList>
    </citation>
    <scope>NUCLEOTIDE SEQUENCE [LARGE SCALE GENOMIC DNA]</scope>
    <source>
        <strain evidence="1 2">CBS 109695</strain>
    </source>
</reference>
<keyword evidence="2" id="KW-1185">Reference proteome</keyword>
<dbReference type="Proteomes" id="UP000076532">
    <property type="component" value="Unassembled WGS sequence"/>
</dbReference>
<proteinExistence type="predicted"/>
<organism evidence="1 2">
    <name type="scientific">Athelia psychrophila</name>
    <dbReference type="NCBI Taxonomy" id="1759441"/>
    <lineage>
        <taxon>Eukaryota</taxon>
        <taxon>Fungi</taxon>
        <taxon>Dikarya</taxon>
        <taxon>Basidiomycota</taxon>
        <taxon>Agaricomycotina</taxon>
        <taxon>Agaricomycetes</taxon>
        <taxon>Agaricomycetidae</taxon>
        <taxon>Atheliales</taxon>
        <taxon>Atheliaceae</taxon>
        <taxon>Athelia</taxon>
    </lineage>
</organism>
<accession>A0A166KCP4</accession>
<dbReference type="EMBL" id="KV417545">
    <property type="protein sequence ID" value="KZP21772.1"/>
    <property type="molecule type" value="Genomic_DNA"/>
</dbReference>
<protein>
    <submittedName>
        <fullName evidence="1">Uncharacterized protein</fullName>
    </submittedName>
</protein>
<evidence type="ECO:0000313" key="1">
    <source>
        <dbReference type="EMBL" id="KZP21772.1"/>
    </source>
</evidence>